<accession>A0ABS4JSJ4</accession>
<sequence>MDNVGGCTPAELQQALRPIASLISKSGKAQQRLAPGTWQHRMLAANLKALHLAKVLMTSGTDGAHGYTREDLQEALRALAALIGKAERAQAKFAPGTAPHTLQQNRLKALRMAEALTRAALDER</sequence>
<evidence type="ECO:0000313" key="2">
    <source>
        <dbReference type="Proteomes" id="UP001519289"/>
    </source>
</evidence>
<name>A0ABS4JSJ4_9FIRM</name>
<dbReference type="Proteomes" id="UP001519289">
    <property type="component" value="Unassembled WGS sequence"/>
</dbReference>
<dbReference type="RefSeq" id="WP_209466094.1">
    <property type="nucleotide sequence ID" value="NZ_JAGGLG010000008.1"/>
</dbReference>
<reference evidence="1 2" key="1">
    <citation type="submission" date="2021-03" db="EMBL/GenBank/DDBJ databases">
        <title>Genomic Encyclopedia of Type Strains, Phase IV (KMG-IV): sequencing the most valuable type-strain genomes for metagenomic binning, comparative biology and taxonomic classification.</title>
        <authorList>
            <person name="Goeker M."/>
        </authorList>
    </citation>
    <scope>NUCLEOTIDE SEQUENCE [LARGE SCALE GENOMIC DNA]</scope>
    <source>
        <strain evidence="1 2">DSM 27138</strain>
    </source>
</reference>
<dbReference type="EMBL" id="JAGGLG010000008">
    <property type="protein sequence ID" value="MBP2017955.1"/>
    <property type="molecule type" value="Genomic_DNA"/>
</dbReference>
<organism evidence="1 2">
    <name type="scientific">Symbiobacterium terraclitae</name>
    <dbReference type="NCBI Taxonomy" id="557451"/>
    <lineage>
        <taxon>Bacteria</taxon>
        <taxon>Bacillati</taxon>
        <taxon>Bacillota</taxon>
        <taxon>Clostridia</taxon>
        <taxon>Eubacteriales</taxon>
        <taxon>Symbiobacteriaceae</taxon>
        <taxon>Symbiobacterium</taxon>
    </lineage>
</organism>
<protein>
    <submittedName>
        <fullName evidence="1">Uncharacterized protein</fullName>
    </submittedName>
</protein>
<gene>
    <name evidence="1" type="ORF">J2Z79_001341</name>
</gene>
<keyword evidence="2" id="KW-1185">Reference proteome</keyword>
<evidence type="ECO:0000313" key="1">
    <source>
        <dbReference type="EMBL" id="MBP2017955.1"/>
    </source>
</evidence>
<comment type="caution">
    <text evidence="1">The sequence shown here is derived from an EMBL/GenBank/DDBJ whole genome shotgun (WGS) entry which is preliminary data.</text>
</comment>
<proteinExistence type="predicted"/>